<dbReference type="STRING" id="6669.E9G0J7"/>
<protein>
    <recommendedName>
        <fullName evidence="5">M-phase phosphoprotein 6</fullName>
    </recommendedName>
</protein>
<dbReference type="eggNOG" id="KOG4531">
    <property type="taxonomic scope" value="Eukaryota"/>
</dbReference>
<dbReference type="EMBL" id="GL732528">
    <property type="protein sequence ID" value="EFX87389.1"/>
    <property type="molecule type" value="Genomic_DNA"/>
</dbReference>
<dbReference type="HOGENOM" id="CLU_139852_0_0_1"/>
<dbReference type="PANTHER" id="PTHR13582">
    <property type="entry name" value="M-PHASE PHOSPHOPROTEIN 6"/>
    <property type="match status" value="1"/>
</dbReference>
<evidence type="ECO:0000313" key="4">
    <source>
        <dbReference type="Proteomes" id="UP000000305"/>
    </source>
</evidence>
<dbReference type="PhylomeDB" id="E9G0J7"/>
<sequence>MGPQKKRLLLSKNLLEMKFMKRTKEKTEKELEDEERQTTFANEITSAMLSHGSKFLMESSYSACENLCFGRMSFKGANPEIEKIMRRLTEPPPPKENSLLQGEKDADVGAEEVSRTMSLSKTVSRKFAKQSLKRGFKRPADDQ</sequence>
<feature type="coiled-coil region" evidence="1">
    <location>
        <begin position="17"/>
        <end position="44"/>
    </location>
</feature>
<dbReference type="InParanoid" id="E9G0J7"/>
<reference evidence="3 4" key="1">
    <citation type="journal article" date="2011" name="Science">
        <title>The ecoresponsive genome of Daphnia pulex.</title>
        <authorList>
            <person name="Colbourne J.K."/>
            <person name="Pfrender M.E."/>
            <person name="Gilbert D."/>
            <person name="Thomas W.K."/>
            <person name="Tucker A."/>
            <person name="Oakley T.H."/>
            <person name="Tokishita S."/>
            <person name="Aerts A."/>
            <person name="Arnold G.J."/>
            <person name="Basu M.K."/>
            <person name="Bauer D.J."/>
            <person name="Caceres C.E."/>
            <person name="Carmel L."/>
            <person name="Casola C."/>
            <person name="Choi J.H."/>
            <person name="Detter J.C."/>
            <person name="Dong Q."/>
            <person name="Dusheyko S."/>
            <person name="Eads B.D."/>
            <person name="Frohlich T."/>
            <person name="Geiler-Samerotte K.A."/>
            <person name="Gerlach D."/>
            <person name="Hatcher P."/>
            <person name="Jogdeo S."/>
            <person name="Krijgsveld J."/>
            <person name="Kriventseva E.V."/>
            <person name="Kultz D."/>
            <person name="Laforsch C."/>
            <person name="Lindquist E."/>
            <person name="Lopez J."/>
            <person name="Manak J.R."/>
            <person name="Muller J."/>
            <person name="Pangilinan J."/>
            <person name="Patwardhan R.P."/>
            <person name="Pitluck S."/>
            <person name="Pritham E.J."/>
            <person name="Rechtsteiner A."/>
            <person name="Rho M."/>
            <person name="Rogozin I.B."/>
            <person name="Sakarya O."/>
            <person name="Salamov A."/>
            <person name="Schaack S."/>
            <person name="Shapiro H."/>
            <person name="Shiga Y."/>
            <person name="Skalitzky C."/>
            <person name="Smith Z."/>
            <person name="Souvorov A."/>
            <person name="Sung W."/>
            <person name="Tang Z."/>
            <person name="Tsuchiya D."/>
            <person name="Tu H."/>
            <person name="Vos H."/>
            <person name="Wang M."/>
            <person name="Wolf Y.I."/>
            <person name="Yamagata H."/>
            <person name="Yamada T."/>
            <person name="Ye Y."/>
            <person name="Shaw J.R."/>
            <person name="Andrews J."/>
            <person name="Crease T.J."/>
            <person name="Tang H."/>
            <person name="Lucas S.M."/>
            <person name="Robertson H.M."/>
            <person name="Bork P."/>
            <person name="Koonin E.V."/>
            <person name="Zdobnov E.M."/>
            <person name="Grigoriev I.V."/>
            <person name="Lynch M."/>
            <person name="Boore J.L."/>
        </authorList>
    </citation>
    <scope>NUCLEOTIDE SEQUENCE [LARGE SCALE GENOMIC DNA]</scope>
</reference>
<dbReference type="Pfam" id="PF10175">
    <property type="entry name" value="MPP6"/>
    <property type="match status" value="1"/>
</dbReference>
<accession>E9G0J7</accession>
<dbReference type="PANTHER" id="PTHR13582:SF0">
    <property type="entry name" value="M-PHASE PHOSPHOPROTEIN 6"/>
    <property type="match status" value="1"/>
</dbReference>
<dbReference type="FunCoup" id="E9G0J7">
    <property type="interactions" value="1322"/>
</dbReference>
<evidence type="ECO:0008006" key="5">
    <source>
        <dbReference type="Google" id="ProtNLM"/>
    </source>
</evidence>
<feature type="region of interest" description="Disordered" evidence="2">
    <location>
        <begin position="88"/>
        <end position="120"/>
    </location>
</feature>
<dbReference type="AlphaFoldDB" id="E9G0J7"/>
<keyword evidence="4" id="KW-1185">Reference proteome</keyword>
<name>E9G0J7_DAPPU</name>
<dbReference type="KEGG" id="dpx:DAPPUDRAFT_97084"/>
<dbReference type="InterPro" id="IPR019324">
    <property type="entry name" value="MPP6"/>
</dbReference>
<keyword evidence="1" id="KW-0175">Coiled coil</keyword>
<evidence type="ECO:0000256" key="1">
    <source>
        <dbReference type="SAM" id="Coils"/>
    </source>
</evidence>
<dbReference type="Proteomes" id="UP000000305">
    <property type="component" value="Unassembled WGS sequence"/>
</dbReference>
<dbReference type="GO" id="GO:0000460">
    <property type="term" value="P:maturation of 5.8S rRNA"/>
    <property type="evidence" value="ECO:0000318"/>
    <property type="project" value="GO_Central"/>
</dbReference>
<evidence type="ECO:0000313" key="3">
    <source>
        <dbReference type="EMBL" id="EFX87389.1"/>
    </source>
</evidence>
<evidence type="ECO:0000256" key="2">
    <source>
        <dbReference type="SAM" id="MobiDB-lite"/>
    </source>
</evidence>
<gene>
    <name evidence="3" type="ORF">DAPPUDRAFT_97084</name>
</gene>
<proteinExistence type="predicted"/>
<dbReference type="OrthoDB" id="20403at2759"/>
<organism evidence="3 4">
    <name type="scientific">Daphnia pulex</name>
    <name type="common">Water flea</name>
    <dbReference type="NCBI Taxonomy" id="6669"/>
    <lineage>
        <taxon>Eukaryota</taxon>
        <taxon>Metazoa</taxon>
        <taxon>Ecdysozoa</taxon>
        <taxon>Arthropoda</taxon>
        <taxon>Crustacea</taxon>
        <taxon>Branchiopoda</taxon>
        <taxon>Diplostraca</taxon>
        <taxon>Cladocera</taxon>
        <taxon>Anomopoda</taxon>
        <taxon>Daphniidae</taxon>
        <taxon>Daphnia</taxon>
    </lineage>
</organism>